<evidence type="ECO:0000313" key="1">
    <source>
        <dbReference type="EMBL" id="MBB4912719.1"/>
    </source>
</evidence>
<evidence type="ECO:0000313" key="2">
    <source>
        <dbReference type="Proteomes" id="UP000520767"/>
    </source>
</evidence>
<organism evidence="1 2">
    <name type="scientific">Actinophytocola algeriensis</name>
    <dbReference type="NCBI Taxonomy" id="1768010"/>
    <lineage>
        <taxon>Bacteria</taxon>
        <taxon>Bacillati</taxon>
        <taxon>Actinomycetota</taxon>
        <taxon>Actinomycetes</taxon>
        <taxon>Pseudonocardiales</taxon>
        <taxon>Pseudonocardiaceae</taxon>
    </lineage>
</organism>
<dbReference type="EMBL" id="JACHJQ010000016">
    <property type="protein sequence ID" value="MBB4912719.1"/>
    <property type="molecule type" value="Genomic_DNA"/>
</dbReference>
<gene>
    <name evidence="1" type="ORF">FHR82_008993</name>
</gene>
<comment type="caution">
    <text evidence="1">The sequence shown here is derived from an EMBL/GenBank/DDBJ whole genome shotgun (WGS) entry which is preliminary data.</text>
</comment>
<keyword evidence="2" id="KW-1185">Reference proteome</keyword>
<protein>
    <submittedName>
        <fullName evidence="1">Uncharacterized protein</fullName>
    </submittedName>
</protein>
<reference evidence="1 2" key="1">
    <citation type="submission" date="2020-08" db="EMBL/GenBank/DDBJ databases">
        <title>Genomic Encyclopedia of Type Strains, Phase III (KMG-III): the genomes of soil and plant-associated and newly described type strains.</title>
        <authorList>
            <person name="Whitman W."/>
        </authorList>
    </citation>
    <scope>NUCLEOTIDE SEQUENCE [LARGE SCALE GENOMIC DNA]</scope>
    <source>
        <strain evidence="1 2">CECT 8960</strain>
    </source>
</reference>
<proteinExistence type="predicted"/>
<name>A0A7W7VJW5_9PSEU</name>
<dbReference type="AlphaFoldDB" id="A0A7W7VJW5"/>
<dbReference type="Proteomes" id="UP000520767">
    <property type="component" value="Unassembled WGS sequence"/>
</dbReference>
<sequence>MNIATSREATCKADPYTPRTGTGATLAVRTAVATTIRVAERGTGLILLQVTSPASAPPPHDGAVMQVDYDDGQSDLVTGPVENNGFARLEVRPVPGQGIAHFSGTRGYAPSFDKITLLNDS</sequence>
<dbReference type="RefSeq" id="WP_184816700.1">
    <property type="nucleotide sequence ID" value="NZ_JACHJQ010000016.1"/>
</dbReference>
<accession>A0A7W7VJW5</accession>